<keyword evidence="4 5" id="KW-0808">Transferase</keyword>
<keyword evidence="5" id="KW-0472">Membrane</keyword>
<dbReference type="EC" id="2.4.1.-" evidence="5"/>
<dbReference type="Proteomes" id="UP000663864">
    <property type="component" value="Unassembled WGS sequence"/>
</dbReference>
<comment type="pathway">
    <text evidence="1">Protein modification; protein glycosylation.</text>
</comment>
<dbReference type="AlphaFoldDB" id="A0A815DK59"/>
<gene>
    <name evidence="7" type="ORF">ZHD862_LOCUS27830</name>
</gene>
<dbReference type="SUPFAM" id="SSF53756">
    <property type="entry name" value="UDP-Glycosyltransferase/glycogen phosphorylase"/>
    <property type="match status" value="1"/>
</dbReference>
<dbReference type="InterPro" id="IPR055270">
    <property type="entry name" value="Glyco_tran_10_C"/>
</dbReference>
<evidence type="ECO:0000256" key="4">
    <source>
        <dbReference type="ARBA" id="ARBA00022679"/>
    </source>
</evidence>
<keyword evidence="5" id="KW-0333">Golgi apparatus</keyword>
<keyword evidence="3 5" id="KW-0328">Glycosyltransferase</keyword>
<dbReference type="PANTHER" id="PTHR11929">
    <property type="entry name" value="ALPHA- 1,3 -FUCOSYLTRANSFERASE"/>
    <property type="match status" value="1"/>
</dbReference>
<proteinExistence type="inferred from homology"/>
<accession>A0A815DK59</accession>
<comment type="similarity">
    <text evidence="2 5">Belongs to the glycosyltransferase 10 family.</text>
</comment>
<feature type="domain" description="Fucosyltransferase C-terminal" evidence="6">
    <location>
        <begin position="3"/>
        <end position="180"/>
    </location>
</feature>
<keyword evidence="5" id="KW-0812">Transmembrane</keyword>
<dbReference type="Pfam" id="PF00852">
    <property type="entry name" value="Glyco_transf_10"/>
    <property type="match status" value="1"/>
</dbReference>
<name>A0A815DK59_9BILA</name>
<evidence type="ECO:0000256" key="5">
    <source>
        <dbReference type="RuleBase" id="RU003832"/>
    </source>
</evidence>
<comment type="caution">
    <text evidence="7">The sequence shown here is derived from an EMBL/GenBank/DDBJ whole genome shotgun (WGS) entry which is preliminary data.</text>
</comment>
<dbReference type="InterPro" id="IPR038577">
    <property type="entry name" value="GT10-like_C_sf"/>
</dbReference>
<evidence type="ECO:0000256" key="3">
    <source>
        <dbReference type="ARBA" id="ARBA00022676"/>
    </source>
</evidence>
<dbReference type="UniPathway" id="UPA00378"/>
<comment type="subcellular location">
    <subcellularLocation>
        <location evidence="5">Golgi apparatus</location>
        <location evidence="5">Golgi stack membrane</location>
        <topology evidence="5">Single-pass type II membrane protein</topology>
    </subcellularLocation>
</comment>
<evidence type="ECO:0000256" key="2">
    <source>
        <dbReference type="ARBA" id="ARBA00008919"/>
    </source>
</evidence>
<sequence>MKLFGKFVSNCGPKTRLENYAQLKEHFPISAFGKCVVNQTNDSQQCARHSQCELEKLSKSKFYLAFESTTLRRDYITEKFWRSLSHGVIPIVRGPKRRSYERVAPPNSFIYANDFSDPRTLAKHLNDVGTNQNEYEKYHKWRINYETRYLSYDVEPFRFCELCYKLNTNRDRIWYTDVNKYLLEID</sequence>
<dbReference type="GO" id="GO:0032580">
    <property type="term" value="C:Golgi cisterna membrane"/>
    <property type="evidence" value="ECO:0007669"/>
    <property type="project" value="UniProtKB-SubCell"/>
</dbReference>
<dbReference type="EMBL" id="CAJNOT010002245">
    <property type="protein sequence ID" value="CAF1298433.1"/>
    <property type="molecule type" value="Genomic_DNA"/>
</dbReference>
<evidence type="ECO:0000256" key="1">
    <source>
        <dbReference type="ARBA" id="ARBA00004922"/>
    </source>
</evidence>
<protein>
    <recommendedName>
        <fullName evidence="5">Fucosyltransferase</fullName>
        <ecNumber evidence="5">2.4.1.-</ecNumber>
    </recommendedName>
</protein>
<evidence type="ECO:0000313" key="7">
    <source>
        <dbReference type="EMBL" id="CAF1298433.1"/>
    </source>
</evidence>
<evidence type="ECO:0000313" key="8">
    <source>
        <dbReference type="Proteomes" id="UP000663864"/>
    </source>
</evidence>
<dbReference type="GO" id="GO:0046920">
    <property type="term" value="F:alpha-(1-&gt;3)-fucosyltransferase activity"/>
    <property type="evidence" value="ECO:0007669"/>
    <property type="project" value="TreeGrafter"/>
</dbReference>
<evidence type="ECO:0000259" key="6">
    <source>
        <dbReference type="Pfam" id="PF00852"/>
    </source>
</evidence>
<dbReference type="PANTHER" id="PTHR11929:SF145">
    <property type="entry name" value="ALPHA-(1,3)-FUCOSYLTRANSFERASE FUT-1"/>
    <property type="match status" value="1"/>
</dbReference>
<organism evidence="7 8">
    <name type="scientific">Rotaria sordida</name>
    <dbReference type="NCBI Taxonomy" id="392033"/>
    <lineage>
        <taxon>Eukaryota</taxon>
        <taxon>Metazoa</taxon>
        <taxon>Spiralia</taxon>
        <taxon>Gnathifera</taxon>
        <taxon>Rotifera</taxon>
        <taxon>Eurotatoria</taxon>
        <taxon>Bdelloidea</taxon>
        <taxon>Philodinida</taxon>
        <taxon>Philodinidae</taxon>
        <taxon>Rotaria</taxon>
    </lineage>
</organism>
<dbReference type="Gene3D" id="3.40.50.11660">
    <property type="entry name" value="Glycosyl transferase family 10, C-terminal domain"/>
    <property type="match status" value="1"/>
</dbReference>
<reference evidence="7" key="1">
    <citation type="submission" date="2021-02" db="EMBL/GenBank/DDBJ databases">
        <authorList>
            <person name="Nowell W R."/>
        </authorList>
    </citation>
    <scope>NUCLEOTIDE SEQUENCE</scope>
</reference>
<dbReference type="InterPro" id="IPR001503">
    <property type="entry name" value="Glyco_trans_10"/>
</dbReference>